<evidence type="ECO:0000313" key="1">
    <source>
        <dbReference type="EMBL" id="CAG7558197.1"/>
    </source>
</evidence>
<name>A0A8J2IPL4_FUSEQ</name>
<reference evidence="1" key="1">
    <citation type="submission" date="2021-05" db="EMBL/GenBank/DDBJ databases">
        <authorList>
            <person name="Khan N."/>
        </authorList>
    </citation>
    <scope>NUCLEOTIDE SEQUENCE</scope>
</reference>
<comment type="caution">
    <text evidence="1">The sequence shown here is derived from an EMBL/GenBank/DDBJ whole genome shotgun (WGS) entry which is preliminary data.</text>
</comment>
<gene>
    <name evidence="1" type="ORF">FEQUK3_LOCUS3917</name>
</gene>
<protein>
    <submittedName>
        <fullName evidence="1">Uncharacterized protein</fullName>
    </submittedName>
</protein>
<dbReference type="AlphaFoldDB" id="A0A8J2IPL4"/>
<dbReference type="EMBL" id="CAJSTJ010000123">
    <property type="protein sequence ID" value="CAG7558197.1"/>
    <property type="molecule type" value="Genomic_DNA"/>
</dbReference>
<dbReference type="Proteomes" id="UP000693738">
    <property type="component" value="Unassembled WGS sequence"/>
</dbReference>
<evidence type="ECO:0000313" key="2">
    <source>
        <dbReference type="Proteomes" id="UP000693738"/>
    </source>
</evidence>
<accession>A0A8J2IPL4</accession>
<sequence>MTYNVLFYHTNAKPDHLSLKVDKFSTGPAAFKQDTSMKLAALDTKLDPERKEWALLSDGHPFEKCSTVKGLNNVPTTLPRKETPTGQNLLSGVFQGPTIEYNNPSISCSGSASETSVDKMPGNAYQLDQSPSMTSPMMVIGMSDRLRSYDTGKLPAPYNRDSRVPTDFRVKYTQKPHRIWMPLPNVLRDDAPHEVSVNAYTSPVSATILECSTYRMSPSARRRAFKSRNMTVE</sequence>
<organism evidence="1 2">
    <name type="scientific">Fusarium equiseti</name>
    <name type="common">Fusarium scirpi</name>
    <dbReference type="NCBI Taxonomy" id="61235"/>
    <lineage>
        <taxon>Eukaryota</taxon>
        <taxon>Fungi</taxon>
        <taxon>Dikarya</taxon>
        <taxon>Ascomycota</taxon>
        <taxon>Pezizomycotina</taxon>
        <taxon>Sordariomycetes</taxon>
        <taxon>Hypocreomycetidae</taxon>
        <taxon>Hypocreales</taxon>
        <taxon>Nectriaceae</taxon>
        <taxon>Fusarium</taxon>
        <taxon>Fusarium incarnatum-equiseti species complex</taxon>
    </lineage>
</organism>
<proteinExistence type="predicted"/>